<name>J3MP84_ORYBR</name>
<dbReference type="Proteomes" id="UP000006038">
    <property type="component" value="Chromosome 7"/>
</dbReference>
<organism evidence="1">
    <name type="scientific">Oryza brachyantha</name>
    <name type="common">malo sina</name>
    <dbReference type="NCBI Taxonomy" id="4533"/>
    <lineage>
        <taxon>Eukaryota</taxon>
        <taxon>Viridiplantae</taxon>
        <taxon>Streptophyta</taxon>
        <taxon>Embryophyta</taxon>
        <taxon>Tracheophyta</taxon>
        <taxon>Spermatophyta</taxon>
        <taxon>Magnoliopsida</taxon>
        <taxon>Liliopsida</taxon>
        <taxon>Poales</taxon>
        <taxon>Poaceae</taxon>
        <taxon>BOP clade</taxon>
        <taxon>Oryzoideae</taxon>
        <taxon>Oryzeae</taxon>
        <taxon>Oryzinae</taxon>
        <taxon>Oryza</taxon>
    </lineage>
</organism>
<dbReference type="AlphaFoldDB" id="J3MP84"/>
<protein>
    <submittedName>
        <fullName evidence="1">Uncharacterized protein</fullName>
    </submittedName>
</protein>
<evidence type="ECO:0000313" key="2">
    <source>
        <dbReference type="Proteomes" id="UP000006038"/>
    </source>
</evidence>
<accession>J3MP84</accession>
<dbReference type="Gramene" id="OB07G32160.1">
    <property type="protein sequence ID" value="OB07G32160.1"/>
    <property type="gene ID" value="OB07G32160"/>
</dbReference>
<dbReference type="HOGENOM" id="CLU_2779929_0_0_1"/>
<dbReference type="EnsemblPlants" id="OB07G32160.1">
    <property type="protein sequence ID" value="OB07G32160.1"/>
    <property type="gene ID" value="OB07G32160"/>
</dbReference>
<keyword evidence="2" id="KW-1185">Reference proteome</keyword>
<sequence length="69" mass="8091">MTHSHPLNVPTIESTRCHHNCSTVLFLTPAAARLTDFSRTNFKPQEKYVRHDLFTPRKFVHLRAYLVEL</sequence>
<reference evidence="1" key="1">
    <citation type="journal article" date="2013" name="Nat. Commun.">
        <title>Whole-genome sequencing of Oryza brachyantha reveals mechanisms underlying Oryza genome evolution.</title>
        <authorList>
            <person name="Chen J."/>
            <person name="Huang Q."/>
            <person name="Gao D."/>
            <person name="Wang J."/>
            <person name="Lang Y."/>
            <person name="Liu T."/>
            <person name="Li B."/>
            <person name="Bai Z."/>
            <person name="Luis Goicoechea J."/>
            <person name="Liang C."/>
            <person name="Chen C."/>
            <person name="Zhang W."/>
            <person name="Sun S."/>
            <person name="Liao Y."/>
            <person name="Zhang X."/>
            <person name="Yang L."/>
            <person name="Song C."/>
            <person name="Wang M."/>
            <person name="Shi J."/>
            <person name="Liu G."/>
            <person name="Liu J."/>
            <person name="Zhou H."/>
            <person name="Zhou W."/>
            <person name="Yu Q."/>
            <person name="An N."/>
            <person name="Chen Y."/>
            <person name="Cai Q."/>
            <person name="Wang B."/>
            <person name="Liu B."/>
            <person name="Min J."/>
            <person name="Huang Y."/>
            <person name="Wu H."/>
            <person name="Li Z."/>
            <person name="Zhang Y."/>
            <person name="Yin Y."/>
            <person name="Song W."/>
            <person name="Jiang J."/>
            <person name="Jackson S.A."/>
            <person name="Wing R.A."/>
            <person name="Wang J."/>
            <person name="Chen M."/>
        </authorList>
    </citation>
    <scope>NUCLEOTIDE SEQUENCE [LARGE SCALE GENOMIC DNA]</scope>
    <source>
        <strain evidence="1">cv. IRGC 101232</strain>
    </source>
</reference>
<evidence type="ECO:0000313" key="1">
    <source>
        <dbReference type="EnsemblPlants" id="OB07G32160.1"/>
    </source>
</evidence>
<reference evidence="1" key="2">
    <citation type="submission" date="2013-04" db="UniProtKB">
        <authorList>
            <consortium name="EnsemblPlants"/>
        </authorList>
    </citation>
    <scope>IDENTIFICATION</scope>
</reference>
<proteinExistence type="predicted"/>